<evidence type="ECO:0000313" key="2">
    <source>
        <dbReference type="EMBL" id="CAY78351.1"/>
    </source>
</evidence>
<evidence type="ECO:0000313" key="3">
    <source>
        <dbReference type="Proteomes" id="UP000000286"/>
    </source>
</evidence>
<feature type="transmembrane region" description="Helical" evidence="1">
    <location>
        <begin position="15"/>
        <end position="37"/>
    </location>
</feature>
<dbReference type="SMR" id="C8Z6E6"/>
<keyword evidence="1" id="KW-0472">Membrane</keyword>
<keyword evidence="1" id="KW-0812">Transmembrane</keyword>
<sequence>MFSWGLTFLTIDNSLTNWLMIVLLFCSTGMVFLATILESGTCSAFTTVPEFPAPIFPN</sequence>
<protein>
    <submittedName>
        <fullName evidence="2">EC1118_1D0_0551p</fullName>
    </submittedName>
</protein>
<name>C8Z6E6_YEAS8</name>
<proteinExistence type="predicted"/>
<dbReference type="AlphaFoldDB" id="C8Z6E6"/>
<keyword evidence="1" id="KW-1133">Transmembrane helix</keyword>
<gene>
    <name evidence="2" type="ORF">EC1118_1D0_0551g</name>
</gene>
<dbReference type="HOGENOM" id="CLU_2980369_0_0_1"/>
<reference evidence="2 3" key="1">
    <citation type="journal article" date="2009" name="Proc. Natl. Acad. Sci. U.S.A.">
        <title>Eukaryote-to-eukaryote gene transfer events revealed by the genome sequence of the wine yeast Saccharomyces cerevisiae EC1118.</title>
        <authorList>
            <person name="Novo M."/>
            <person name="Bigey F."/>
            <person name="Beyne E."/>
            <person name="Galeote V."/>
            <person name="Gavory F."/>
            <person name="Mallet S."/>
            <person name="Cambot B."/>
            <person name="Legras J.L."/>
            <person name="Wincker P."/>
            <person name="Casaregola S."/>
            <person name="Dequin S."/>
        </authorList>
    </citation>
    <scope>NUCLEOTIDE SEQUENCE [LARGE SCALE GENOMIC DNA]</scope>
    <source>
        <strain evidence="3">Lalvin EC1118 / Prise de mousse</strain>
    </source>
</reference>
<dbReference type="Proteomes" id="UP000000286">
    <property type="component" value="Chromosome IV"/>
</dbReference>
<organism evidence="2 3">
    <name type="scientific">Saccharomyces cerevisiae (strain Lalvin EC1118 / Prise de mousse)</name>
    <name type="common">Baker's yeast</name>
    <dbReference type="NCBI Taxonomy" id="643680"/>
    <lineage>
        <taxon>Eukaryota</taxon>
        <taxon>Fungi</taxon>
        <taxon>Dikarya</taxon>
        <taxon>Ascomycota</taxon>
        <taxon>Saccharomycotina</taxon>
        <taxon>Saccharomycetes</taxon>
        <taxon>Saccharomycetales</taxon>
        <taxon>Saccharomycetaceae</taxon>
        <taxon>Saccharomyces</taxon>
    </lineage>
</organism>
<dbReference type="EMBL" id="FN393063">
    <property type="protein sequence ID" value="CAY78351.1"/>
    <property type="molecule type" value="Genomic_DNA"/>
</dbReference>
<accession>C8Z6E6</accession>
<evidence type="ECO:0000256" key="1">
    <source>
        <dbReference type="SAM" id="Phobius"/>
    </source>
</evidence>